<dbReference type="Pfam" id="PF00011">
    <property type="entry name" value="HSP20"/>
    <property type="match status" value="1"/>
</dbReference>
<evidence type="ECO:0000313" key="6">
    <source>
        <dbReference type="EMBL" id="VDC49883.1"/>
    </source>
</evidence>
<dbReference type="PANTHER" id="PTHR11527">
    <property type="entry name" value="HEAT-SHOCK PROTEIN 20 FAMILY MEMBER"/>
    <property type="match status" value="1"/>
</dbReference>
<evidence type="ECO:0000313" key="8">
    <source>
        <dbReference type="Proteomes" id="UP000501325"/>
    </source>
</evidence>
<keyword evidence="7" id="KW-1185">Reference proteome</keyword>
<reference evidence="6 7" key="1">
    <citation type="submission" date="2018-11" db="EMBL/GenBank/DDBJ databases">
        <authorList>
            <person name="Peiro R."/>
            <person name="Begona"/>
            <person name="Cbmso G."/>
            <person name="Lopez M."/>
            <person name="Gonzalez S."/>
            <person name="Sacristan E."/>
            <person name="Castillo E."/>
        </authorList>
    </citation>
    <scope>NUCLEOTIDE SEQUENCE [LARGE SCALE GENOMIC DNA]</scope>
    <source>
        <strain evidence="6">Brev_genome</strain>
    </source>
</reference>
<accession>A0A6G7EDE5</accession>
<dbReference type="CDD" id="cd06464">
    <property type="entry name" value="ACD_sHsps-like"/>
    <property type="match status" value="1"/>
</dbReference>
<dbReference type="RefSeq" id="WP_008261884.1">
    <property type="nucleotide sequence ID" value="NZ_CP048751.1"/>
</dbReference>
<evidence type="ECO:0000256" key="2">
    <source>
        <dbReference type="RuleBase" id="RU003616"/>
    </source>
</evidence>
<dbReference type="AlphaFoldDB" id="A0A6G7EDE5"/>
<dbReference type="SUPFAM" id="SSF49764">
    <property type="entry name" value="HSP20-like chaperones"/>
    <property type="match status" value="1"/>
</dbReference>
<dbReference type="EMBL" id="UXHF01000025">
    <property type="protein sequence ID" value="VDC49883.1"/>
    <property type="molecule type" value="Genomic_DNA"/>
</dbReference>
<dbReference type="KEGG" id="bmed:GYM46_00495"/>
<name>A0A6G7EDE5_9CAUL</name>
<gene>
    <name evidence="6" type="primary">hspA</name>
    <name evidence="6" type="ORF">BREV_BREV_01532</name>
    <name evidence="5" type="ORF">GYM46_00495</name>
</gene>
<dbReference type="PROSITE" id="PS01031">
    <property type="entry name" value="SHSP"/>
    <property type="match status" value="1"/>
</dbReference>
<dbReference type="Proteomes" id="UP000501325">
    <property type="component" value="Chromosome"/>
</dbReference>
<evidence type="ECO:0000256" key="1">
    <source>
        <dbReference type="PROSITE-ProRule" id="PRU00285"/>
    </source>
</evidence>
<protein>
    <submittedName>
        <fullName evidence="5">Hsp20/alpha crystallin family protein</fullName>
    </submittedName>
    <submittedName>
        <fullName evidence="6">Spore protein SP21</fullName>
    </submittedName>
</protein>
<dbReference type="InterPro" id="IPR002068">
    <property type="entry name" value="A-crystallin/Hsp20_dom"/>
</dbReference>
<evidence type="ECO:0000313" key="7">
    <source>
        <dbReference type="Proteomes" id="UP000289220"/>
    </source>
</evidence>
<sequence length="153" mass="16536">MASHPTSPSVPARSAVPGPLGPIQREFDRLFDRFAGWNIGSDLALSPRMDVTETKDGLELSIELPGLTQAEVKVAVEDEVLTVSGEKKAEKTVEEKDYRLSERSYGAFSRSIVLPRSVDADKITAVMKDGVLKISAPKDGQATTRTVAIQASH</sequence>
<dbReference type="Gene3D" id="2.60.40.790">
    <property type="match status" value="1"/>
</dbReference>
<dbReference type="InterPro" id="IPR008978">
    <property type="entry name" value="HSP20-like_chaperone"/>
</dbReference>
<feature type="domain" description="SHSP" evidence="4">
    <location>
        <begin position="40"/>
        <end position="152"/>
    </location>
</feature>
<evidence type="ECO:0000313" key="5">
    <source>
        <dbReference type="EMBL" id="QIH71593.1"/>
    </source>
</evidence>
<comment type="similarity">
    <text evidence="1 2">Belongs to the small heat shock protein (HSP20) family.</text>
</comment>
<evidence type="ECO:0000256" key="3">
    <source>
        <dbReference type="SAM" id="MobiDB-lite"/>
    </source>
</evidence>
<dbReference type="Proteomes" id="UP000289220">
    <property type="component" value="Unassembled WGS sequence"/>
</dbReference>
<reference evidence="5 8" key="2">
    <citation type="submission" date="2020-01" db="EMBL/GenBank/DDBJ databases">
        <authorList>
            <person name="Wang S."/>
        </authorList>
    </citation>
    <scope>NUCLEOTIDE SEQUENCE [LARGE SCALE GENOMIC DNA]</scope>
    <source>
        <strain evidence="5 8">D151-2-6</strain>
    </source>
</reference>
<proteinExistence type="inferred from homology"/>
<evidence type="ECO:0000259" key="4">
    <source>
        <dbReference type="PROSITE" id="PS01031"/>
    </source>
</evidence>
<feature type="region of interest" description="Disordered" evidence="3">
    <location>
        <begin position="1"/>
        <end position="20"/>
    </location>
</feature>
<dbReference type="EMBL" id="CP048751">
    <property type="protein sequence ID" value="QIH71593.1"/>
    <property type="molecule type" value="Genomic_DNA"/>
</dbReference>
<dbReference type="InterPro" id="IPR031107">
    <property type="entry name" value="Small_HSP"/>
</dbReference>
<organism evidence="6 7">
    <name type="scientific">Brevundimonas mediterranea</name>
    <dbReference type="NCBI Taxonomy" id="74329"/>
    <lineage>
        <taxon>Bacteria</taxon>
        <taxon>Pseudomonadati</taxon>
        <taxon>Pseudomonadota</taxon>
        <taxon>Alphaproteobacteria</taxon>
        <taxon>Caulobacterales</taxon>
        <taxon>Caulobacteraceae</taxon>
        <taxon>Brevundimonas</taxon>
    </lineage>
</organism>